<keyword evidence="2" id="KW-0472">Membrane</keyword>
<evidence type="ECO:0000256" key="1">
    <source>
        <dbReference type="SAM" id="MobiDB-lite"/>
    </source>
</evidence>
<feature type="compositionally biased region" description="Low complexity" evidence="1">
    <location>
        <begin position="180"/>
        <end position="199"/>
    </location>
</feature>
<feature type="compositionally biased region" description="Polar residues" evidence="1">
    <location>
        <begin position="113"/>
        <end position="122"/>
    </location>
</feature>
<dbReference type="AlphaFoldDB" id="A0A8X6GJP4"/>
<keyword evidence="2" id="KW-0812">Transmembrane</keyword>
<evidence type="ECO:0000256" key="2">
    <source>
        <dbReference type="SAM" id="Phobius"/>
    </source>
</evidence>
<proteinExistence type="predicted"/>
<feature type="region of interest" description="Disordered" evidence="1">
    <location>
        <begin position="180"/>
        <end position="204"/>
    </location>
</feature>
<feature type="compositionally biased region" description="Polar residues" evidence="1">
    <location>
        <begin position="325"/>
        <end position="366"/>
    </location>
</feature>
<feature type="compositionally biased region" description="Polar residues" evidence="1">
    <location>
        <begin position="304"/>
        <end position="313"/>
    </location>
</feature>
<feature type="transmembrane region" description="Helical" evidence="2">
    <location>
        <begin position="37"/>
        <end position="58"/>
    </location>
</feature>
<name>A0A8X6GJP4_TRICU</name>
<keyword evidence="2" id="KW-1133">Transmembrane helix</keyword>
<feature type="region of interest" description="Disordered" evidence="1">
    <location>
        <begin position="272"/>
        <end position="371"/>
    </location>
</feature>
<dbReference type="EMBL" id="BMAO01025941">
    <property type="protein sequence ID" value="GFR06046.1"/>
    <property type="molecule type" value="Genomic_DNA"/>
</dbReference>
<gene>
    <name evidence="3" type="primary">AVEN_28296_1</name>
    <name evidence="3" type="ORF">TNCT_331501</name>
</gene>
<feature type="compositionally biased region" description="Basic residues" evidence="1">
    <location>
        <begin position="223"/>
        <end position="233"/>
    </location>
</feature>
<organism evidence="3 4">
    <name type="scientific">Trichonephila clavata</name>
    <name type="common">Joro spider</name>
    <name type="synonym">Nephila clavata</name>
    <dbReference type="NCBI Taxonomy" id="2740835"/>
    <lineage>
        <taxon>Eukaryota</taxon>
        <taxon>Metazoa</taxon>
        <taxon>Ecdysozoa</taxon>
        <taxon>Arthropoda</taxon>
        <taxon>Chelicerata</taxon>
        <taxon>Arachnida</taxon>
        <taxon>Araneae</taxon>
        <taxon>Araneomorphae</taxon>
        <taxon>Entelegynae</taxon>
        <taxon>Araneoidea</taxon>
        <taxon>Nephilidae</taxon>
        <taxon>Trichonephila</taxon>
    </lineage>
</organism>
<dbReference type="Proteomes" id="UP000887116">
    <property type="component" value="Unassembled WGS sequence"/>
</dbReference>
<feature type="compositionally biased region" description="Low complexity" evidence="1">
    <location>
        <begin position="279"/>
        <end position="293"/>
    </location>
</feature>
<reference evidence="3" key="1">
    <citation type="submission" date="2020-07" db="EMBL/GenBank/DDBJ databases">
        <title>Multicomponent nature underlies the extraordinary mechanical properties of spider dragline silk.</title>
        <authorList>
            <person name="Kono N."/>
            <person name="Nakamura H."/>
            <person name="Mori M."/>
            <person name="Yoshida Y."/>
            <person name="Ohtoshi R."/>
            <person name="Malay A.D."/>
            <person name="Moran D.A.P."/>
            <person name="Tomita M."/>
            <person name="Numata K."/>
            <person name="Arakawa K."/>
        </authorList>
    </citation>
    <scope>NUCLEOTIDE SEQUENCE</scope>
</reference>
<evidence type="ECO:0000313" key="3">
    <source>
        <dbReference type="EMBL" id="GFR06046.1"/>
    </source>
</evidence>
<protein>
    <submittedName>
        <fullName evidence="3">Uncharacterized protein</fullName>
    </submittedName>
</protein>
<feature type="region of interest" description="Disordered" evidence="1">
    <location>
        <begin position="220"/>
        <end position="257"/>
    </location>
</feature>
<comment type="caution">
    <text evidence="3">The sequence shown here is derived from an EMBL/GenBank/DDBJ whole genome shotgun (WGS) entry which is preliminary data.</text>
</comment>
<sequence length="635" mass="72295">MERNSIHKSHNIALCQTVSGTVKMDGLLFGTRRDVQIFWVFVIVILILIDISHGVPWYKVQNSDSLHASDLTETLTNNIKVSEKSLRLISKRSADWSNRQLSSSLLSRENKPEPQQSENVEVTTKLPKIIRKVRLQNVPRNTRHFDQNGISVDRNNSAIFDKQGRVVRVKKFRRRTTTVKPNPVSTTEYTVTTPNPTTSRSITPPMEYSHITVLNKEYVDQKPRRKQRNKNKTRLWVPTTSSGTRENQKEINDVTPALYPEEFEDIYNAPNSRKRYSTSESVAASNQNAQSSQRRNENQDVALQLNTQNSQEQRTPRDRLKGNKKNSFSQAHQPNSRQLFQSGITDGIKQNNSHQAGNLPSISDTTPMPPEPKSVEILSDVPHNQNSPVLQTISRPGLNLNNATDHEKRKIENHPHEFAGEISSEPPANPSSGQMLQNNGFGQFPRENHPIFQGYPPYEMTNPYFRSQQPQLLGIPNSQNGNPLLPPNFQQPFSPFYRNNDQRFPDYFSSPLQSTPYHRTGQLGRPEFYPSPQLASLRRSVMDAYTEEESTESTTEFSIPKFEIPSIDFNDKGCRTVYKEVSAIPSDGFNKRTQESKAKSFIMTRECFFPDGVPTTKSTEVKEQVENVTPPTKSV</sequence>
<accession>A0A8X6GJP4</accession>
<feature type="region of interest" description="Disordered" evidence="1">
    <location>
        <begin position="102"/>
        <end position="122"/>
    </location>
</feature>
<evidence type="ECO:0000313" key="4">
    <source>
        <dbReference type="Proteomes" id="UP000887116"/>
    </source>
</evidence>
<dbReference type="OrthoDB" id="6432103at2759"/>
<keyword evidence="4" id="KW-1185">Reference proteome</keyword>